<evidence type="ECO:0000313" key="2">
    <source>
        <dbReference type="Proteomes" id="UP000253562"/>
    </source>
</evidence>
<dbReference type="AlphaFoldDB" id="A0A368KYH8"/>
<gene>
    <name evidence="1" type="ORF">DTL42_07030</name>
</gene>
<dbReference type="RefSeq" id="WP_114367920.1">
    <property type="nucleotide sequence ID" value="NZ_QPEX01000010.1"/>
</dbReference>
<dbReference type="EMBL" id="QPEX01000010">
    <property type="protein sequence ID" value="RCS54857.1"/>
    <property type="molecule type" value="Genomic_DNA"/>
</dbReference>
<evidence type="ECO:0000313" key="1">
    <source>
        <dbReference type="EMBL" id="RCS54857.1"/>
    </source>
</evidence>
<comment type="caution">
    <text evidence="1">The sequence shown here is derived from an EMBL/GenBank/DDBJ whole genome shotgun (WGS) entry which is preliminary data.</text>
</comment>
<protein>
    <submittedName>
        <fullName evidence="1">Uncharacterized protein</fullName>
    </submittedName>
</protein>
<dbReference type="Proteomes" id="UP000253562">
    <property type="component" value="Unassembled WGS sequence"/>
</dbReference>
<name>A0A368KYH8_9BACT</name>
<reference evidence="1 2" key="1">
    <citation type="submission" date="2018-07" db="EMBL/GenBank/DDBJ databases">
        <title>Comparative genomes isolates from brazilian mangrove.</title>
        <authorList>
            <person name="De Araujo J.E."/>
            <person name="Taketani R.G."/>
            <person name="Silva M.C.P."/>
            <person name="Lourenco M.V."/>
            <person name="Oliveira V.M."/>
            <person name="Andreote F.D."/>
        </authorList>
    </citation>
    <scope>NUCLEOTIDE SEQUENCE [LARGE SCALE GENOMIC DNA]</scope>
    <source>
        <strain evidence="1 2">HEX PRIS-MGV</strain>
    </source>
</reference>
<accession>A0A368KYH8</accession>
<organism evidence="1 2">
    <name type="scientific">Bremerella cremea</name>
    <dbReference type="NCBI Taxonomy" id="1031537"/>
    <lineage>
        <taxon>Bacteria</taxon>
        <taxon>Pseudomonadati</taxon>
        <taxon>Planctomycetota</taxon>
        <taxon>Planctomycetia</taxon>
        <taxon>Pirellulales</taxon>
        <taxon>Pirellulaceae</taxon>
        <taxon>Bremerella</taxon>
    </lineage>
</organism>
<proteinExistence type="predicted"/>
<sequence>MSLTSRDRPAIARIFANLVRSWPTCREIASQDALRELSQLEAYRMEALRGADEIASSPENKKLDLSTLDLVRLQGEHLRIWFLDQLMSAHLDSQDLFLQLKAEIDDAYQRCILRNKSERGPERGPDFKAYYLNMVVPSPDQDEGEVTREIDGKHVPLNFKISDKKRRKAILYKLWQAGEKGMSRDQLIPFVYDVGEVANTKSSLRATATQLKPILATIGLAIAKSRKGTWYTLVDQGSLHGSHGGVDQDEDA</sequence>